<gene>
    <name evidence="1" type="ORF">SCALOS_LOCUS2726</name>
</gene>
<evidence type="ECO:0000313" key="2">
    <source>
        <dbReference type="Proteomes" id="UP000789860"/>
    </source>
</evidence>
<organism evidence="1 2">
    <name type="scientific">Scutellospora calospora</name>
    <dbReference type="NCBI Taxonomy" id="85575"/>
    <lineage>
        <taxon>Eukaryota</taxon>
        <taxon>Fungi</taxon>
        <taxon>Fungi incertae sedis</taxon>
        <taxon>Mucoromycota</taxon>
        <taxon>Glomeromycotina</taxon>
        <taxon>Glomeromycetes</taxon>
        <taxon>Diversisporales</taxon>
        <taxon>Gigasporaceae</taxon>
        <taxon>Scutellospora</taxon>
    </lineage>
</organism>
<name>A0ACA9KSL9_9GLOM</name>
<keyword evidence="2" id="KW-1185">Reference proteome</keyword>
<protein>
    <submittedName>
        <fullName evidence="1">11066_t:CDS:1</fullName>
    </submittedName>
</protein>
<proteinExistence type="predicted"/>
<dbReference type="EMBL" id="CAJVPM010002557">
    <property type="protein sequence ID" value="CAG8488458.1"/>
    <property type="molecule type" value="Genomic_DNA"/>
</dbReference>
<comment type="caution">
    <text evidence="1">The sequence shown here is derived from an EMBL/GenBank/DDBJ whole genome shotgun (WGS) entry which is preliminary data.</text>
</comment>
<reference evidence="1" key="1">
    <citation type="submission" date="2021-06" db="EMBL/GenBank/DDBJ databases">
        <authorList>
            <person name="Kallberg Y."/>
            <person name="Tangrot J."/>
            <person name="Rosling A."/>
        </authorList>
    </citation>
    <scope>NUCLEOTIDE SEQUENCE</scope>
    <source>
        <strain evidence="1">AU212A</strain>
    </source>
</reference>
<evidence type="ECO:0000313" key="1">
    <source>
        <dbReference type="EMBL" id="CAG8488458.1"/>
    </source>
</evidence>
<dbReference type="Proteomes" id="UP000789860">
    <property type="component" value="Unassembled WGS sequence"/>
</dbReference>
<feature type="non-terminal residue" evidence="1">
    <location>
        <position position="1"/>
    </location>
</feature>
<sequence length="216" mass="25423">NLINTLTMTDPIARTTPRPKVSLTIYNRLIKNETKPAQSIKLEQWKRLQELKRRREEVQISCNKKKKKQDDRLSTNYQQEVDLKRSDSLSSSSQTTSQSSIGLFDQTIRQTIPKSLIKYVNMNSHLKDVDHGRLAPKGRLEKELDKAVENGDLELASKISDQISQRNFENTMREAIERKEYDERKKHEEELKAKKKKPKLKWGFESKHRWETKSNM</sequence>
<accession>A0ACA9KSL9</accession>